<evidence type="ECO:0000256" key="1">
    <source>
        <dbReference type="SAM" id="MobiDB-lite"/>
    </source>
</evidence>
<sequence length="523" mass="56697">MKKLREVAGISLLLAACPSAQAAEIKVIPEKDIAIVSVEGEFNLRDEDVFTEKVLRLKDAIVMFDSIGGNLIAGIEIGKAIRLKGFSTLVPDDALCASACALAWLGGKTRWAGPEARIAFHAAWKLENGRKTEAGTGNALVGAYLQSLGLSQDAIVFFTSAPPDGAEMLSFQKAELLGVAVKKFEIPPERRQTATKQETPQPSALPDPDASYYDPNARTLYPEAASPASPAETKTVALPPVQRPAYAVRRPEEPVLEPQVLDLASLEAAAQVQRRLQERGFFQGLIDGVWGRRSRVALRDFKIRNGLGSDDRWDLRTQLAIFDDRYTAAPATYVATLSETNVAGLYMPFAAREGASLHPLNPGDALAIQQRLSQLSYYRKVGDGVWGMASRSALTDFKVANGLPANDTWDRTVEEAIKGSSAIPSTDTPFGEWVQQGTACGDPNNQRRLVISSKDVIAGVSTCQFDPPLQRSRDGWRTEGTCVRAGAAASARVHFQLFDGRLVDRSVVGSVATEKPPVFRRCM</sequence>
<geneLocation type="plasmid" evidence="3 4">
    <name>pR24_1</name>
</geneLocation>
<evidence type="ECO:0000313" key="3">
    <source>
        <dbReference type="EMBL" id="UVF22283.1"/>
    </source>
</evidence>
<dbReference type="SUPFAM" id="SSF47090">
    <property type="entry name" value="PGBD-like"/>
    <property type="match status" value="2"/>
</dbReference>
<dbReference type="Gene3D" id="1.10.101.10">
    <property type="entry name" value="PGBD-like superfamily/PGBD"/>
    <property type="match status" value="1"/>
</dbReference>
<protein>
    <recommendedName>
        <fullName evidence="5">Peptidoglycan binding-like domain-containing protein</fullName>
    </recommendedName>
</protein>
<feature type="compositionally biased region" description="Low complexity" evidence="1">
    <location>
        <begin position="222"/>
        <end position="232"/>
    </location>
</feature>
<keyword evidence="2" id="KW-0732">Signal</keyword>
<keyword evidence="4" id="KW-1185">Reference proteome</keyword>
<dbReference type="Proteomes" id="UP001017257">
    <property type="component" value="Plasmid pR24_1"/>
</dbReference>
<dbReference type="InterPro" id="IPR036365">
    <property type="entry name" value="PGBD-like_sf"/>
</dbReference>
<dbReference type="RefSeq" id="WP_173945459.1">
    <property type="nucleotide sequence ID" value="NZ_CP102846.1"/>
</dbReference>
<evidence type="ECO:0000256" key="2">
    <source>
        <dbReference type="SAM" id="SignalP"/>
    </source>
</evidence>
<proteinExistence type="predicted"/>
<dbReference type="EMBL" id="CP102846">
    <property type="protein sequence ID" value="UVF22283.1"/>
    <property type="molecule type" value="Genomic_DNA"/>
</dbReference>
<dbReference type="PROSITE" id="PS51257">
    <property type="entry name" value="PROKAR_LIPOPROTEIN"/>
    <property type="match status" value="1"/>
</dbReference>
<dbReference type="InterPro" id="IPR029045">
    <property type="entry name" value="ClpP/crotonase-like_dom_sf"/>
</dbReference>
<dbReference type="SUPFAM" id="SSF52096">
    <property type="entry name" value="ClpP/crotonase"/>
    <property type="match status" value="1"/>
</dbReference>
<feature type="chain" id="PRO_5045583049" description="Peptidoglycan binding-like domain-containing protein" evidence="2">
    <location>
        <begin position="23"/>
        <end position="523"/>
    </location>
</feature>
<keyword evidence="3" id="KW-0614">Plasmid</keyword>
<dbReference type="InterPro" id="IPR036366">
    <property type="entry name" value="PGBDSf"/>
</dbReference>
<organism evidence="3 4">
    <name type="scientific">Microvirga terrae</name>
    <dbReference type="NCBI Taxonomy" id="2740529"/>
    <lineage>
        <taxon>Bacteria</taxon>
        <taxon>Pseudomonadati</taxon>
        <taxon>Pseudomonadota</taxon>
        <taxon>Alphaproteobacteria</taxon>
        <taxon>Hyphomicrobiales</taxon>
        <taxon>Methylobacteriaceae</taxon>
        <taxon>Microvirga</taxon>
    </lineage>
</organism>
<gene>
    <name evidence="3" type="ORF">HPT29_026755</name>
</gene>
<feature type="region of interest" description="Disordered" evidence="1">
    <location>
        <begin position="188"/>
        <end position="237"/>
    </location>
</feature>
<evidence type="ECO:0008006" key="5">
    <source>
        <dbReference type="Google" id="ProtNLM"/>
    </source>
</evidence>
<name>A0ABY5RZ47_9HYPH</name>
<feature type="signal peptide" evidence="2">
    <location>
        <begin position="1"/>
        <end position="22"/>
    </location>
</feature>
<accession>A0ABY5RZ47</accession>
<dbReference type="Gene3D" id="3.90.226.10">
    <property type="entry name" value="2-enoyl-CoA Hydratase, Chain A, domain 1"/>
    <property type="match status" value="1"/>
</dbReference>
<reference evidence="3" key="1">
    <citation type="submission" date="2022-08" db="EMBL/GenBank/DDBJ databases">
        <title>Microvirga terrae sp. nov., isolated from soil.</title>
        <authorList>
            <person name="Kim K.H."/>
            <person name="Seo Y.L."/>
            <person name="Kim J.M."/>
            <person name="Lee J.K."/>
            <person name="Han D.M."/>
            <person name="Jeon C.O."/>
        </authorList>
    </citation>
    <scope>NUCLEOTIDE SEQUENCE</scope>
    <source>
        <strain evidence="3">R24</strain>
        <plasmid evidence="3">pR24_1</plasmid>
    </source>
</reference>
<evidence type="ECO:0000313" key="4">
    <source>
        <dbReference type="Proteomes" id="UP001017257"/>
    </source>
</evidence>